<dbReference type="InterPro" id="IPR000477">
    <property type="entry name" value="RT_dom"/>
</dbReference>
<dbReference type="InterPro" id="IPR051083">
    <property type="entry name" value="GrpII_Intron_Splice-Mob/Def"/>
</dbReference>
<dbReference type="PANTHER" id="PTHR34047:SF8">
    <property type="entry name" value="PROTEIN YKFC"/>
    <property type="match status" value="1"/>
</dbReference>
<protein>
    <submittedName>
        <fullName evidence="2">Group II intron reverse transcriptase/maturase</fullName>
        <ecNumber evidence="2">2.7.7.49</ecNumber>
    </submittedName>
</protein>
<organism evidence="2 3">
    <name type="scientific">Microbispora hainanensis</name>
    <dbReference type="NCBI Taxonomy" id="568844"/>
    <lineage>
        <taxon>Bacteria</taxon>
        <taxon>Bacillati</taxon>
        <taxon>Actinomycetota</taxon>
        <taxon>Actinomycetes</taxon>
        <taxon>Streptosporangiales</taxon>
        <taxon>Streptosporangiaceae</taxon>
        <taxon>Microbispora</taxon>
    </lineage>
</organism>
<keyword evidence="2" id="KW-0548">Nucleotidyltransferase</keyword>
<dbReference type="Pfam" id="PF08388">
    <property type="entry name" value="GIIM"/>
    <property type="match status" value="1"/>
</dbReference>
<keyword evidence="2" id="KW-0695">RNA-directed DNA polymerase</keyword>
<keyword evidence="2" id="KW-0808">Transferase</keyword>
<dbReference type="Proteomes" id="UP001432011">
    <property type="component" value="Chromosome"/>
</dbReference>
<dbReference type="EMBL" id="CP108085">
    <property type="protein sequence ID" value="WUP77950.1"/>
    <property type="molecule type" value="Genomic_DNA"/>
</dbReference>
<name>A0ABZ1SY24_9ACTN</name>
<evidence type="ECO:0000313" key="3">
    <source>
        <dbReference type="Proteomes" id="UP001432011"/>
    </source>
</evidence>
<accession>A0ABZ1SY24</accession>
<dbReference type="GO" id="GO:0016787">
    <property type="term" value="F:hydrolase activity"/>
    <property type="evidence" value="ECO:0007669"/>
    <property type="project" value="UniProtKB-KW"/>
</dbReference>
<dbReference type="EC" id="2.7.7.49" evidence="2"/>
<dbReference type="Pfam" id="PF00078">
    <property type="entry name" value="RVT_1"/>
    <property type="match status" value="1"/>
</dbReference>
<evidence type="ECO:0000259" key="1">
    <source>
        <dbReference type="PROSITE" id="PS50878"/>
    </source>
</evidence>
<evidence type="ECO:0000313" key="2">
    <source>
        <dbReference type="EMBL" id="WUP77950.1"/>
    </source>
</evidence>
<keyword evidence="3" id="KW-1185">Reference proteome</keyword>
<dbReference type="PANTHER" id="PTHR34047">
    <property type="entry name" value="NUCLEAR INTRON MATURASE 1, MITOCHONDRIAL-RELATED"/>
    <property type="match status" value="1"/>
</dbReference>
<dbReference type="NCBIfam" id="TIGR04416">
    <property type="entry name" value="group_II_RT_mat"/>
    <property type="match status" value="1"/>
</dbReference>
<dbReference type="InterPro" id="IPR013597">
    <property type="entry name" value="Mat_intron_G2"/>
</dbReference>
<keyword evidence="2" id="KW-0378">Hydrolase</keyword>
<dbReference type="RefSeq" id="WP_328710439.1">
    <property type="nucleotide sequence ID" value="NZ_CP108085.1"/>
</dbReference>
<dbReference type="InterPro" id="IPR030931">
    <property type="entry name" value="Group_II_RT_mat"/>
</dbReference>
<sequence>MSAVSAIPAAGRRSLADPVRALQHTLYRAAKADPGRRFHALMDKVYRRDVLARAWLMVRSNNGAPGIDKITLDQVEQYGVARLLGELAAELRDGRYRPLPARRVMIPKPGMKDEYRPLSIPAVRDRIVQAAVKIVFEPVFEADMLECSFGFRPKRSAHDALQVLVDEYGRGRRWVVETDIANCFSAIPHDELIHAIEERICDQSFLGLLRVILRAGVMEDGQVRREDLGTPQGGVISPVMCNVYLHRLDRAWDQADGVLTRYADDLTVMCWSRSQAERALARLVALLADLGLEPKAAKTRIVHLEAGGEGFDFLGFHHRLVRSTGFNGKRPFVFLARWPADRAMRHARDRIRKLTDRHRLLRPEAIAEEVNLFLRGWIAYFRYGHSAQRFSKIRHYARMRLARYISKRHRRSRGFGWRALVTLSPNELGLISMYGIVVPPRPFKDWRVKLNAGGERRR</sequence>
<dbReference type="SUPFAM" id="SSF56672">
    <property type="entry name" value="DNA/RNA polymerases"/>
    <property type="match status" value="1"/>
</dbReference>
<reference evidence="2" key="1">
    <citation type="submission" date="2022-10" db="EMBL/GenBank/DDBJ databases">
        <title>The complete genomes of actinobacterial strains from the NBC collection.</title>
        <authorList>
            <person name="Joergensen T.S."/>
            <person name="Alvarez Arevalo M."/>
            <person name="Sterndorff E.B."/>
            <person name="Faurdal D."/>
            <person name="Vuksanovic O."/>
            <person name="Mourched A.-S."/>
            <person name="Charusanti P."/>
            <person name="Shaw S."/>
            <person name="Blin K."/>
            <person name="Weber T."/>
        </authorList>
    </citation>
    <scope>NUCLEOTIDE SEQUENCE</scope>
    <source>
        <strain evidence="2">NBC_00254</strain>
    </source>
</reference>
<dbReference type="CDD" id="cd01651">
    <property type="entry name" value="RT_G2_intron"/>
    <property type="match status" value="1"/>
</dbReference>
<dbReference type="PROSITE" id="PS50878">
    <property type="entry name" value="RT_POL"/>
    <property type="match status" value="1"/>
</dbReference>
<feature type="domain" description="Reverse transcriptase" evidence="1">
    <location>
        <begin position="87"/>
        <end position="318"/>
    </location>
</feature>
<proteinExistence type="predicted"/>
<dbReference type="GO" id="GO:0003964">
    <property type="term" value="F:RNA-directed DNA polymerase activity"/>
    <property type="evidence" value="ECO:0007669"/>
    <property type="project" value="UniProtKB-KW"/>
</dbReference>
<dbReference type="InterPro" id="IPR043502">
    <property type="entry name" value="DNA/RNA_pol_sf"/>
</dbReference>
<gene>
    <name evidence="2" type="primary">ltrA</name>
    <name evidence="2" type="ORF">OG913_13390</name>
</gene>